<dbReference type="Gene3D" id="2.60.40.740">
    <property type="match status" value="1"/>
</dbReference>
<evidence type="ECO:0000313" key="5">
    <source>
        <dbReference type="Proteomes" id="UP000756860"/>
    </source>
</evidence>
<dbReference type="Pfam" id="PF01345">
    <property type="entry name" value="DUF11"/>
    <property type="match status" value="1"/>
</dbReference>
<keyword evidence="1" id="KW-0472">Membrane</keyword>
<feature type="domain" description="OmpA-like" evidence="3">
    <location>
        <begin position="730"/>
        <end position="855"/>
    </location>
</feature>
<dbReference type="InterPro" id="IPR036737">
    <property type="entry name" value="OmpA-like_sf"/>
</dbReference>
<dbReference type="InterPro" id="IPR001434">
    <property type="entry name" value="OmcB-like_DUF11"/>
</dbReference>
<reference evidence="4 5" key="1">
    <citation type="submission" date="2021-05" db="EMBL/GenBank/DDBJ databases">
        <title>The draft genome of Geobacter luticola JCM 17780.</title>
        <authorList>
            <person name="Xu Z."/>
            <person name="Masuda Y."/>
            <person name="Itoh H."/>
            <person name="Senoo K."/>
        </authorList>
    </citation>
    <scope>NUCLEOTIDE SEQUENCE [LARGE SCALE GENOMIC DNA]</scope>
    <source>
        <strain evidence="4 5">JCM 17780</strain>
    </source>
</reference>
<sequence length="1923" mass="207357">MALLILSLASPARALTPVQGDKIVSTVRVSSFELPPLYASATVTVVIRTTSTMEFLSYAPALSGAPLVDVATTAYRTGSDPGAPFVNLPAPVPVGSGTPVDLNKPVPLVAATVFHGGEPVFIRLTDLDQNLDRTARETVLVTLSDPTTGDTETLRLTETGPDTGMFVGYIPSAPAASAPYSGTLGVQQGSQIKGNYTDKDDGSDASSAGILVDPLGIVFNSQTGEPVNGATVTIINVATGEPATVYGDDGTSSFPATVTTGATTTDSSGRSYAFAPGSYRFPFVGPGTYTLQVAPPAGYIAPSTVADTTLQQLPGAPYALGTASRGETFVVNPGPALRIDVPVDPFATDLWVQKAAGKSTVAIGDFIPYEVSVQNTSAVAGAPGVSVTDRLPLGFRYQQGSAKINDMATSEPAISADGRTLTFPVGNLPAATTVRVRYVAAVSAGAVPGNAVNHAAAISSAGSTSNTATATVQVTSDFMSSRNLLMGRVFAGSCGDARATTGDKGLAGVRIYLEDGTFVDTDSRGMFHFEGVKPGTHVVQLDIDSLPDGYQVVPCEQNSRFAGRAFSQFVDLQGGTMWRVDFPVAVKASPVAEAPLEMVQQKGDVTLELTSTLQGATVGYRALLRGGPVAVGNLRLNVQLPEGAVYQGGSSRMDGTAIGDPAVNGTTLTYSLGNQSGDWKREIGFTAALPSPAKLGDLPTRATLTFDSPTAAGLATPPAETILRQVTDERRIPLSNFVLQPHFPVLSAKLTDDDKTQLDELARLMLVLRVTDIAVTGHTDNVRIAPRNRHIYRDNTALSFARAKSVGRYLMEALHLPPSSLTIEGKGESIPVADNGTEEGRALNRRVEIRVQAQRIIDMSRTEVAKGESGARSTPVAGIPAPAPQPVENRPPVAREPKEMQSDTAATDREGILSPDKGTVLINPINGVRASLMSQLTPRLLVDGKEVPADRIGYTMKDKKSGKTFYSYVGVDFGKRGEHTLQFQGMDPFGNARFNQTITVIRSGQVASLRLKSAEGNVADGKTPVRLQVELVDADGTPIPAAADLEIRSGTLKPVSREGELPEPKVGQFEQVHVDEKGTILFQPVNASGLYRVTLGYNNVKLETETYVKPLLRDWILVGLAEGTAGYNTVAGHMENFTSTGDEENFYDDGRLAFYAKGKIKGEWLLTAAYDTRKNTSTTGSNGLFQTIDPNAYYPLYGDASQQRYDAASSRKLYLKLERDQFYALFGDFDTDLTVTELSRYSRRMTGVKTEFQGRNIELNAFGSKTDQSYVKDELRGDGTSGMYHLTRTGIVENSDKIRIEVRDRFHGEIILKSRDMGRFTDYSIDYDTGTIFFKEPIANRDENFNPVFIVVEYETRSTGSESYTYGGRAGVKLLDQKLKAGFTYIHEGEVSGRGNSYGLDTAIKIGASTTLKGEMARTETSYGGLSRDGSAYLAELAHRSPLFDARIYFRELETGFGLGQQQASESGTRKMGAEAAYKLADRITLGGQAYRQENLASSLKRDVVEGKTAYSDGQYSASLGLRHASDQLADGTTNSSNQLTIGGSWLTLNKRLTLRAEHDQSIGSNSNTDFPTRTTFGADFKLIEAATLFAQQEFTSGATSKTNTTRVGVKATPWEGSTLNSTVEQDLGESSDRLFALFGLRQTVKLTDKWSVDGGVERSQTIKNTYTFKPDTPAVSAGGEDFTAVSVGTNYREKNWNWDGRVEVRSAKTEDRWGMTTSYVGEAKEGLALSSRLQLYNSNATTLTKTSGDLRFGLAYRPQLTRWIVLDRLDILYDRQRGGTFTMDNRRIVNNLNANFKPDGRTQISLQYGGKYVRETIDGRDYSGYTDLVGVEGRYDLTKDWDIGLRGSLLHTWSNGQFAYGTGASVGYNIVQNAWVSLGYNFAGFTDKDFSAADYTAQGPFVRFRFKFDQNSVKDAISWLNR</sequence>
<dbReference type="Pfam" id="PF00691">
    <property type="entry name" value="OmpA"/>
    <property type="match status" value="1"/>
</dbReference>
<dbReference type="PROSITE" id="PS51123">
    <property type="entry name" value="OMPA_2"/>
    <property type="match status" value="1"/>
</dbReference>
<gene>
    <name evidence="4" type="ORF">KI810_09365</name>
</gene>
<dbReference type="RefSeq" id="WP_214175268.1">
    <property type="nucleotide sequence ID" value="NZ_JAHCVK010000003.1"/>
</dbReference>
<name>A0ABS5SD30_9BACT</name>
<accession>A0ABS5SD30</accession>
<proteinExistence type="predicted"/>
<dbReference type="Gene3D" id="2.60.40.1120">
    <property type="entry name" value="Carboxypeptidase-like, regulatory domain"/>
    <property type="match status" value="1"/>
</dbReference>
<keyword evidence="5" id="KW-1185">Reference proteome</keyword>
<dbReference type="PANTHER" id="PTHR30329:SF21">
    <property type="entry name" value="LIPOPROTEIN YIAD-RELATED"/>
    <property type="match status" value="1"/>
</dbReference>
<dbReference type="NCBIfam" id="TIGR01451">
    <property type="entry name" value="B_ant_repeat"/>
    <property type="match status" value="1"/>
</dbReference>
<dbReference type="InterPro" id="IPR006665">
    <property type="entry name" value="OmpA-like"/>
</dbReference>
<comment type="caution">
    <text evidence="4">The sequence shown here is derived from an EMBL/GenBank/DDBJ whole genome shotgun (WGS) entry which is preliminary data.</text>
</comment>
<organism evidence="4 5">
    <name type="scientific">Geomobilimonas luticola</name>
    <dbReference type="NCBI Taxonomy" id="1114878"/>
    <lineage>
        <taxon>Bacteria</taxon>
        <taxon>Pseudomonadati</taxon>
        <taxon>Thermodesulfobacteriota</taxon>
        <taxon>Desulfuromonadia</taxon>
        <taxon>Geobacterales</taxon>
        <taxon>Geobacteraceae</taxon>
        <taxon>Geomobilimonas</taxon>
    </lineage>
</organism>
<feature type="compositionally biased region" description="Basic and acidic residues" evidence="2">
    <location>
        <begin position="893"/>
        <end position="911"/>
    </location>
</feature>
<dbReference type="SUPFAM" id="SSF103088">
    <property type="entry name" value="OmpA-like"/>
    <property type="match status" value="1"/>
</dbReference>
<dbReference type="InterPro" id="IPR013783">
    <property type="entry name" value="Ig-like_fold"/>
</dbReference>
<evidence type="ECO:0000259" key="3">
    <source>
        <dbReference type="PROSITE" id="PS51123"/>
    </source>
</evidence>
<dbReference type="SUPFAM" id="SSF117074">
    <property type="entry name" value="Hypothetical protein PA1324"/>
    <property type="match status" value="1"/>
</dbReference>
<feature type="region of interest" description="Disordered" evidence="2">
    <location>
        <begin position="863"/>
        <end position="915"/>
    </location>
</feature>
<dbReference type="InterPro" id="IPR008969">
    <property type="entry name" value="CarboxyPept-like_regulatory"/>
</dbReference>
<dbReference type="InterPro" id="IPR047589">
    <property type="entry name" value="DUF11_rpt"/>
</dbReference>
<dbReference type="PANTHER" id="PTHR30329">
    <property type="entry name" value="STATOR ELEMENT OF FLAGELLAR MOTOR COMPLEX"/>
    <property type="match status" value="1"/>
</dbReference>
<dbReference type="Gene3D" id="3.30.1330.60">
    <property type="entry name" value="OmpA-like domain"/>
    <property type="match status" value="1"/>
</dbReference>
<dbReference type="Gene3D" id="2.60.40.10">
    <property type="entry name" value="Immunoglobulins"/>
    <property type="match status" value="1"/>
</dbReference>
<dbReference type="InterPro" id="IPR050330">
    <property type="entry name" value="Bact_OuterMem_StrucFunc"/>
</dbReference>
<evidence type="ECO:0000256" key="1">
    <source>
        <dbReference type="PROSITE-ProRule" id="PRU00473"/>
    </source>
</evidence>
<protein>
    <submittedName>
        <fullName evidence="4">OmpA family protein</fullName>
    </submittedName>
</protein>
<dbReference type="EMBL" id="JAHCVK010000003">
    <property type="protein sequence ID" value="MBT0653263.1"/>
    <property type="molecule type" value="Genomic_DNA"/>
</dbReference>
<evidence type="ECO:0000313" key="4">
    <source>
        <dbReference type="EMBL" id="MBT0653263.1"/>
    </source>
</evidence>
<evidence type="ECO:0000256" key="2">
    <source>
        <dbReference type="SAM" id="MobiDB-lite"/>
    </source>
</evidence>
<dbReference type="Proteomes" id="UP000756860">
    <property type="component" value="Unassembled WGS sequence"/>
</dbReference>
<dbReference type="CDD" id="cd07185">
    <property type="entry name" value="OmpA_C-like"/>
    <property type="match status" value="1"/>
</dbReference>
<dbReference type="SUPFAM" id="SSF49464">
    <property type="entry name" value="Carboxypeptidase regulatory domain-like"/>
    <property type="match status" value="1"/>
</dbReference>